<dbReference type="GO" id="GO:0006633">
    <property type="term" value="P:fatty acid biosynthetic process"/>
    <property type="evidence" value="ECO:0007669"/>
    <property type="project" value="InterPro"/>
</dbReference>
<dbReference type="RefSeq" id="WP_110548555.1">
    <property type="nucleotide sequence ID" value="NZ_AP014610.1"/>
</dbReference>
<protein>
    <submittedName>
        <fullName evidence="5">Beta-ketoacyl-acyl-carrier-protein synthase III</fullName>
    </submittedName>
</protein>
<evidence type="ECO:0000313" key="6">
    <source>
        <dbReference type="Proteomes" id="UP000262607"/>
    </source>
</evidence>
<dbReference type="Pfam" id="PF08541">
    <property type="entry name" value="ACP_syn_III_C"/>
    <property type="match status" value="1"/>
</dbReference>
<keyword evidence="2" id="KW-0012">Acyltransferase</keyword>
<reference evidence="5 6" key="1">
    <citation type="submission" date="2014-06" db="EMBL/GenBank/DDBJ databases">
        <title>Genome sequence of the intracellular symbiont Blattabacterium cuenoti, strain CPU2 from the wood feeding cockroach Cryptocercus punctulatus.</title>
        <authorList>
            <person name="Kinjo Y."/>
            <person name="Ohkuma M."/>
            <person name="Tokuda G."/>
        </authorList>
    </citation>
    <scope>NUCLEOTIDE SEQUENCE [LARGE SCALE GENOMIC DNA]</scope>
    <source>
        <strain evidence="5 6">CPU2</strain>
    </source>
</reference>
<dbReference type="AlphaFoldDB" id="A0AAD1FRH1"/>
<evidence type="ECO:0000256" key="1">
    <source>
        <dbReference type="ARBA" id="ARBA00022679"/>
    </source>
</evidence>
<dbReference type="SUPFAM" id="SSF53901">
    <property type="entry name" value="Thiolase-like"/>
    <property type="match status" value="1"/>
</dbReference>
<name>A0AAD1FRH1_9FLAO</name>
<gene>
    <name evidence="5" type="primary">fabH</name>
    <name evidence="5" type="ORF">CPU2_500</name>
</gene>
<feature type="domain" description="Beta-ketoacyl-[acyl-carrier-protein] synthase III N-terminal" evidence="4">
    <location>
        <begin position="130"/>
        <end position="204"/>
    </location>
</feature>
<dbReference type="PANTHER" id="PTHR34069">
    <property type="entry name" value="3-OXOACYL-[ACYL-CARRIER-PROTEIN] SYNTHASE 3"/>
    <property type="match status" value="1"/>
</dbReference>
<evidence type="ECO:0000313" key="5">
    <source>
        <dbReference type="EMBL" id="BBA17980.1"/>
    </source>
</evidence>
<feature type="domain" description="Beta-ketoacyl-[acyl-carrier-protein] synthase III C-terminal" evidence="3">
    <location>
        <begin position="257"/>
        <end position="360"/>
    </location>
</feature>
<evidence type="ECO:0000259" key="3">
    <source>
        <dbReference type="Pfam" id="PF08541"/>
    </source>
</evidence>
<dbReference type="InterPro" id="IPR013747">
    <property type="entry name" value="ACP_syn_III_C"/>
</dbReference>
<dbReference type="CDD" id="cd00830">
    <property type="entry name" value="KAS_III"/>
    <property type="match status" value="1"/>
</dbReference>
<dbReference type="GeneID" id="66556568"/>
<dbReference type="PANTHER" id="PTHR34069:SF2">
    <property type="entry name" value="BETA-KETOACYL-[ACYL-CARRIER-PROTEIN] SYNTHASE III"/>
    <property type="match status" value="1"/>
</dbReference>
<proteinExistence type="predicted"/>
<accession>A0AAD1FRH1</accession>
<dbReference type="Proteomes" id="UP000262607">
    <property type="component" value="Chromosome"/>
</dbReference>
<dbReference type="InterPro" id="IPR013751">
    <property type="entry name" value="ACP_syn_III_N"/>
</dbReference>
<keyword evidence="1" id="KW-0808">Transferase</keyword>
<evidence type="ECO:0000256" key="2">
    <source>
        <dbReference type="ARBA" id="ARBA00023315"/>
    </source>
</evidence>
<dbReference type="Pfam" id="PF08545">
    <property type="entry name" value="ACP_syn_III"/>
    <property type="match status" value="1"/>
</dbReference>
<sequence length="379" mass="43419">MIRSIITGTGHYLPNKIISNNHFLKHTFYDKKGLKSEKPNEEIIKKFQKITEIEERRYINNSLLNSDIAFIAAKRALINSKINKEKIDYIISAHNYGDIHPISFQSDLMPSIASRVKNKLQIKNKKCRPYDMIFGCPGWIEGMILADQLLRSKNATNILITSSETLSKVIDPHDKNSMIFSDGAGAAVLSAIEIVEDNQGIIYYDTQCNNNEELHYLTNGPSLNPNYKKSLVNIKMNGRRIYEYALKEVPNMLKKILDHSNLHIKDLKKILIHQANAKMDYAILKRLLNLYEYSFSNKDFCKNLMPMTIQEFGNSSVSTVPTLLDLILQKKMPPHEINPGDTILMASLGAGMNINGMVYRFPKKKIKKYYEKKNTSRKL</sequence>
<evidence type="ECO:0000259" key="4">
    <source>
        <dbReference type="Pfam" id="PF08545"/>
    </source>
</evidence>
<dbReference type="GO" id="GO:0004315">
    <property type="term" value="F:3-oxoacyl-[acyl-carrier-protein] synthase activity"/>
    <property type="evidence" value="ECO:0007669"/>
    <property type="project" value="InterPro"/>
</dbReference>
<dbReference type="GO" id="GO:0044550">
    <property type="term" value="P:secondary metabolite biosynthetic process"/>
    <property type="evidence" value="ECO:0007669"/>
    <property type="project" value="TreeGrafter"/>
</dbReference>
<dbReference type="InterPro" id="IPR016039">
    <property type="entry name" value="Thiolase-like"/>
</dbReference>
<dbReference type="EMBL" id="AP014610">
    <property type="protein sequence ID" value="BBA17980.1"/>
    <property type="molecule type" value="Genomic_DNA"/>
</dbReference>
<dbReference type="Gene3D" id="3.40.47.10">
    <property type="match status" value="2"/>
</dbReference>
<organism evidence="5 6">
    <name type="scientific">Blattabacterium punctulatus CPU2</name>
    <dbReference type="NCBI Taxonomy" id="1457032"/>
    <lineage>
        <taxon>Bacteria</taxon>
        <taxon>Pseudomonadati</taxon>
        <taxon>Bacteroidota</taxon>
        <taxon>Flavobacteriia</taxon>
        <taxon>Flavobacteriales</taxon>
        <taxon>Blattabacteriaceae</taxon>
        <taxon>Blattabacterium</taxon>
    </lineage>
</organism>